<keyword evidence="6" id="KW-1185">Reference proteome</keyword>
<dbReference type="Gramene" id="rna5081">
    <property type="protein sequence ID" value="RHN81084.1"/>
    <property type="gene ID" value="gene5081"/>
</dbReference>
<evidence type="ECO:0000313" key="3">
    <source>
        <dbReference type="EMBL" id="AES61741.1"/>
    </source>
</evidence>
<dbReference type="EMBL" id="PSQE01000001">
    <property type="protein sequence ID" value="RHN81084.1"/>
    <property type="molecule type" value="Genomic_DNA"/>
</dbReference>
<reference evidence="4" key="4">
    <citation type="journal article" date="2018" name="Nat. Plants">
        <title>Whole-genome landscape of Medicago truncatula symbiotic genes.</title>
        <authorList>
            <person name="Pecrix Y."/>
            <person name="Gamas P."/>
            <person name="Carrere S."/>
        </authorList>
    </citation>
    <scope>NUCLEOTIDE SEQUENCE</scope>
    <source>
        <tissue evidence="4">Leaves</tissue>
    </source>
</reference>
<accession>G7IEL0</accession>
<feature type="compositionally biased region" description="Basic and acidic residues" evidence="1">
    <location>
        <begin position="80"/>
        <end position="93"/>
    </location>
</feature>
<evidence type="ECO:0000313" key="6">
    <source>
        <dbReference type="Proteomes" id="UP000002051"/>
    </source>
</evidence>
<proteinExistence type="predicted"/>
<reference evidence="3 6" key="1">
    <citation type="journal article" date="2011" name="Nature">
        <title>The Medicago genome provides insight into the evolution of rhizobial symbioses.</title>
        <authorList>
            <person name="Young N.D."/>
            <person name="Debelle F."/>
            <person name="Oldroyd G.E."/>
            <person name="Geurts R."/>
            <person name="Cannon S.B."/>
            <person name="Udvardi M.K."/>
            <person name="Benedito V.A."/>
            <person name="Mayer K.F."/>
            <person name="Gouzy J."/>
            <person name="Schoof H."/>
            <person name="Van de Peer Y."/>
            <person name="Proost S."/>
            <person name="Cook D.R."/>
            <person name="Meyers B.C."/>
            <person name="Spannagl M."/>
            <person name="Cheung F."/>
            <person name="De Mita S."/>
            <person name="Krishnakumar V."/>
            <person name="Gundlach H."/>
            <person name="Zhou S."/>
            <person name="Mudge J."/>
            <person name="Bharti A.K."/>
            <person name="Murray J.D."/>
            <person name="Naoumkina M.A."/>
            <person name="Rosen B."/>
            <person name="Silverstein K.A."/>
            <person name="Tang H."/>
            <person name="Rombauts S."/>
            <person name="Zhao P.X."/>
            <person name="Zhou P."/>
            <person name="Barbe V."/>
            <person name="Bardou P."/>
            <person name="Bechner M."/>
            <person name="Bellec A."/>
            <person name="Berger A."/>
            <person name="Berges H."/>
            <person name="Bidwell S."/>
            <person name="Bisseling T."/>
            <person name="Choisne N."/>
            <person name="Couloux A."/>
            <person name="Denny R."/>
            <person name="Deshpande S."/>
            <person name="Dai X."/>
            <person name="Doyle J.J."/>
            <person name="Dudez A.M."/>
            <person name="Farmer A.D."/>
            <person name="Fouteau S."/>
            <person name="Franken C."/>
            <person name="Gibelin C."/>
            <person name="Gish J."/>
            <person name="Goldstein S."/>
            <person name="Gonzalez A.J."/>
            <person name="Green P.J."/>
            <person name="Hallab A."/>
            <person name="Hartog M."/>
            <person name="Hua A."/>
            <person name="Humphray S.J."/>
            <person name="Jeong D.H."/>
            <person name="Jing Y."/>
            <person name="Jocker A."/>
            <person name="Kenton S.M."/>
            <person name="Kim D.J."/>
            <person name="Klee K."/>
            <person name="Lai H."/>
            <person name="Lang C."/>
            <person name="Lin S."/>
            <person name="Macmil S.L."/>
            <person name="Magdelenat G."/>
            <person name="Matthews L."/>
            <person name="McCorrison J."/>
            <person name="Monaghan E.L."/>
            <person name="Mun J.H."/>
            <person name="Najar F.Z."/>
            <person name="Nicholson C."/>
            <person name="Noirot C."/>
            <person name="O'Bleness M."/>
            <person name="Paule C.R."/>
            <person name="Poulain J."/>
            <person name="Prion F."/>
            <person name="Qin B."/>
            <person name="Qu C."/>
            <person name="Retzel E.F."/>
            <person name="Riddle C."/>
            <person name="Sallet E."/>
            <person name="Samain S."/>
            <person name="Samson N."/>
            <person name="Sanders I."/>
            <person name="Saurat O."/>
            <person name="Scarpelli C."/>
            <person name="Schiex T."/>
            <person name="Segurens B."/>
            <person name="Severin A.J."/>
            <person name="Sherrier D.J."/>
            <person name="Shi R."/>
            <person name="Sims S."/>
            <person name="Singer S.R."/>
            <person name="Sinharoy S."/>
            <person name="Sterck L."/>
            <person name="Viollet A."/>
            <person name="Wang B.B."/>
            <person name="Wang K."/>
            <person name="Wang M."/>
            <person name="Wang X."/>
            <person name="Warfsmann J."/>
            <person name="Weissenbach J."/>
            <person name="White D.D."/>
            <person name="White J.D."/>
            <person name="Wiley G.B."/>
            <person name="Wincker P."/>
            <person name="Xing Y."/>
            <person name="Yang L."/>
            <person name="Yao Z."/>
            <person name="Ying F."/>
            <person name="Zhai J."/>
            <person name="Zhou L."/>
            <person name="Zuber A."/>
            <person name="Denarie J."/>
            <person name="Dixon R.A."/>
            <person name="May G.D."/>
            <person name="Schwartz D.C."/>
            <person name="Rogers J."/>
            <person name="Quetier F."/>
            <person name="Town C.D."/>
            <person name="Roe B.A."/>
        </authorList>
    </citation>
    <scope>NUCLEOTIDE SEQUENCE [LARGE SCALE GENOMIC DNA]</scope>
    <source>
        <strain evidence="3">A17</strain>
        <strain evidence="5 6">cv. Jemalong A17</strain>
    </source>
</reference>
<feature type="region of interest" description="Disordered" evidence="1">
    <location>
        <begin position="63"/>
        <end position="93"/>
    </location>
</feature>
<reference evidence="3 6" key="2">
    <citation type="journal article" date="2014" name="BMC Genomics">
        <title>An improved genome release (version Mt4.0) for the model legume Medicago truncatula.</title>
        <authorList>
            <person name="Tang H."/>
            <person name="Krishnakumar V."/>
            <person name="Bidwell S."/>
            <person name="Rosen B."/>
            <person name="Chan A."/>
            <person name="Zhou S."/>
            <person name="Gentzbittel L."/>
            <person name="Childs K.L."/>
            <person name="Yandell M."/>
            <person name="Gundlach H."/>
            <person name="Mayer K.F."/>
            <person name="Schwartz D.C."/>
            <person name="Town C.D."/>
        </authorList>
    </citation>
    <scope>GENOME REANNOTATION</scope>
    <source>
        <strain evidence="5 6">cv. Jemalong A17</strain>
    </source>
</reference>
<sequence length="301" mass="32842">MSQGMKWHRNMEDERIRMGTNHKKKNKNRNKSDGGGGGGNIVGLALAVVGFIAVVSLSLINKNRKKGSESNPKPKPQKASLDKKCKSHEDHEIETKQGLDALVQPSCSITTTKGDSAPCNVTTDTKSINHTLIQEEKIGIVPNINTITEVVSTISFQEEIVLSDDSNSESAASSHDSRIDEECLASLGAEKVEDNVVSDIVEEKYCSSETILNGAEIGIRNEEHVEAETETEVTNDGVNVKPEITSDEKGKSSMEVNDQHQPISVSDSFQLTTLLMLLPGLILLLVLLLLMYLTQKVSFLQ</sequence>
<keyword evidence="2" id="KW-1133">Transmembrane helix</keyword>
<evidence type="ECO:0000313" key="5">
    <source>
        <dbReference type="EnsemblPlants" id="AES61741"/>
    </source>
</evidence>
<reference evidence="5" key="3">
    <citation type="submission" date="2015-04" db="UniProtKB">
        <authorList>
            <consortium name="EnsemblPlants"/>
        </authorList>
    </citation>
    <scope>IDENTIFICATION</scope>
    <source>
        <strain evidence="5">cv. Jemalong A17</strain>
    </source>
</reference>
<feature type="transmembrane region" description="Helical" evidence="2">
    <location>
        <begin position="274"/>
        <end position="293"/>
    </location>
</feature>
<feature type="transmembrane region" description="Helical" evidence="2">
    <location>
        <begin position="41"/>
        <end position="60"/>
    </location>
</feature>
<dbReference type="OrthoDB" id="1432436at2759"/>
<keyword evidence="2 3" id="KW-0812">Transmembrane</keyword>
<gene>
    <name evidence="5" type="primary">11420018</name>
    <name evidence="3" type="ordered locus">MTR_1g088150</name>
    <name evidence="4" type="ORF">MtrunA17_Chr1g0195211</name>
</gene>
<evidence type="ECO:0000256" key="1">
    <source>
        <dbReference type="SAM" id="MobiDB-lite"/>
    </source>
</evidence>
<dbReference type="AlphaFoldDB" id="G7IEL0"/>
<dbReference type="eggNOG" id="ENOG502T2H9">
    <property type="taxonomic scope" value="Eukaryota"/>
</dbReference>
<organism evidence="3 6">
    <name type="scientific">Medicago truncatula</name>
    <name type="common">Barrel medic</name>
    <name type="synonym">Medicago tribuloides</name>
    <dbReference type="NCBI Taxonomy" id="3880"/>
    <lineage>
        <taxon>Eukaryota</taxon>
        <taxon>Viridiplantae</taxon>
        <taxon>Streptophyta</taxon>
        <taxon>Embryophyta</taxon>
        <taxon>Tracheophyta</taxon>
        <taxon>Spermatophyta</taxon>
        <taxon>Magnoliopsida</taxon>
        <taxon>eudicotyledons</taxon>
        <taxon>Gunneridae</taxon>
        <taxon>Pentapetalae</taxon>
        <taxon>rosids</taxon>
        <taxon>fabids</taxon>
        <taxon>Fabales</taxon>
        <taxon>Fabaceae</taxon>
        <taxon>Papilionoideae</taxon>
        <taxon>50 kb inversion clade</taxon>
        <taxon>NPAAA clade</taxon>
        <taxon>Hologalegina</taxon>
        <taxon>IRL clade</taxon>
        <taxon>Trifolieae</taxon>
        <taxon>Medicago</taxon>
    </lineage>
</organism>
<dbReference type="PaxDb" id="3880-AES61741"/>
<keyword evidence="2" id="KW-0472">Membrane</keyword>
<dbReference type="Proteomes" id="UP000265566">
    <property type="component" value="Chromosome 1"/>
</dbReference>
<dbReference type="EnsemblPlants" id="AES61741">
    <property type="protein sequence ID" value="AES61741"/>
    <property type="gene ID" value="MTR_1g088150"/>
</dbReference>
<dbReference type="KEGG" id="mtr:11420018"/>
<dbReference type="EMBL" id="CM001217">
    <property type="protein sequence ID" value="AES61741.1"/>
    <property type="molecule type" value="Genomic_DNA"/>
</dbReference>
<protein>
    <submittedName>
        <fullName evidence="3">Transmembrane protein, putative</fullName>
    </submittedName>
</protein>
<feature type="region of interest" description="Disordered" evidence="1">
    <location>
        <begin position="1"/>
        <end position="37"/>
    </location>
</feature>
<feature type="compositionally biased region" description="Basic residues" evidence="1">
    <location>
        <begin position="20"/>
        <end position="29"/>
    </location>
</feature>
<evidence type="ECO:0000313" key="4">
    <source>
        <dbReference type="EMBL" id="RHN81084.1"/>
    </source>
</evidence>
<dbReference type="HOGENOM" id="CLU_925485_0_0_1"/>
<evidence type="ECO:0000256" key="2">
    <source>
        <dbReference type="SAM" id="Phobius"/>
    </source>
</evidence>
<name>G7IEL0_MEDTR</name>
<dbReference type="Proteomes" id="UP000002051">
    <property type="component" value="Unassembled WGS sequence"/>
</dbReference>